<gene>
    <name evidence="1" type="ORF">MRB53_029121</name>
</gene>
<protein>
    <submittedName>
        <fullName evidence="1">Uncharacterized protein</fullName>
    </submittedName>
</protein>
<organism evidence="1 2">
    <name type="scientific">Persea americana</name>
    <name type="common">Avocado</name>
    <dbReference type="NCBI Taxonomy" id="3435"/>
    <lineage>
        <taxon>Eukaryota</taxon>
        <taxon>Viridiplantae</taxon>
        <taxon>Streptophyta</taxon>
        <taxon>Embryophyta</taxon>
        <taxon>Tracheophyta</taxon>
        <taxon>Spermatophyta</taxon>
        <taxon>Magnoliopsida</taxon>
        <taxon>Magnoliidae</taxon>
        <taxon>Laurales</taxon>
        <taxon>Lauraceae</taxon>
        <taxon>Persea</taxon>
    </lineage>
</organism>
<keyword evidence="2" id="KW-1185">Reference proteome</keyword>
<accession>A0ACC2KHF4</accession>
<name>A0ACC2KHF4_PERAE</name>
<proteinExistence type="predicted"/>
<comment type="caution">
    <text evidence="1">The sequence shown here is derived from an EMBL/GenBank/DDBJ whole genome shotgun (WGS) entry which is preliminary data.</text>
</comment>
<dbReference type="Proteomes" id="UP001234297">
    <property type="component" value="Chromosome 9"/>
</dbReference>
<dbReference type="EMBL" id="CM056817">
    <property type="protein sequence ID" value="KAJ8620592.1"/>
    <property type="molecule type" value="Genomic_DNA"/>
</dbReference>
<evidence type="ECO:0000313" key="1">
    <source>
        <dbReference type="EMBL" id="KAJ8620592.1"/>
    </source>
</evidence>
<evidence type="ECO:0000313" key="2">
    <source>
        <dbReference type="Proteomes" id="UP001234297"/>
    </source>
</evidence>
<reference evidence="1 2" key="1">
    <citation type="journal article" date="2022" name="Hortic Res">
        <title>A haplotype resolved chromosomal level avocado genome allows analysis of novel avocado genes.</title>
        <authorList>
            <person name="Nath O."/>
            <person name="Fletcher S.J."/>
            <person name="Hayward A."/>
            <person name="Shaw L.M."/>
            <person name="Masouleh A.K."/>
            <person name="Furtado A."/>
            <person name="Henry R.J."/>
            <person name="Mitter N."/>
        </authorList>
    </citation>
    <scope>NUCLEOTIDE SEQUENCE [LARGE SCALE GENOMIC DNA]</scope>
    <source>
        <strain evidence="2">cv. Hass</strain>
    </source>
</reference>
<sequence>MFDDSNHSMTLYAMAQKEYKVEDCEQVNLSIKPASFSIDRILEVLKRNYQFSTSETIPPNHLFPWPLIGGS</sequence>